<dbReference type="SUPFAM" id="SSF88659">
    <property type="entry name" value="Sigma3 and sigma4 domains of RNA polymerase sigma factors"/>
    <property type="match status" value="1"/>
</dbReference>
<dbReference type="RefSeq" id="WP_423202117.1">
    <property type="nucleotide sequence ID" value="NZ_SGWQ01000001.1"/>
</dbReference>
<reference evidence="7 8" key="1">
    <citation type="submission" date="2019-02" db="EMBL/GenBank/DDBJ databases">
        <title>Genomic Encyclopedia of Type Strains, Phase IV (KMG-IV): sequencing the most valuable type-strain genomes for metagenomic binning, comparative biology and taxonomic classification.</title>
        <authorList>
            <person name="Goeker M."/>
        </authorList>
    </citation>
    <scope>NUCLEOTIDE SEQUENCE [LARGE SCALE GENOMIC DNA]</scope>
    <source>
        <strain evidence="7 8">DSM 101727</strain>
    </source>
</reference>
<dbReference type="InterPro" id="IPR013249">
    <property type="entry name" value="RNA_pol_sigma70_r4_t2"/>
</dbReference>
<dbReference type="CDD" id="cd06171">
    <property type="entry name" value="Sigma70_r4"/>
    <property type="match status" value="1"/>
</dbReference>
<evidence type="ECO:0000256" key="3">
    <source>
        <dbReference type="ARBA" id="ARBA00023082"/>
    </source>
</evidence>
<evidence type="ECO:0000259" key="6">
    <source>
        <dbReference type="Pfam" id="PF08281"/>
    </source>
</evidence>
<accession>A0A4Q7L3X8</accession>
<dbReference type="EMBL" id="SGWQ01000001">
    <property type="protein sequence ID" value="RZS44328.1"/>
    <property type="molecule type" value="Genomic_DNA"/>
</dbReference>
<evidence type="ECO:0000256" key="2">
    <source>
        <dbReference type="ARBA" id="ARBA00023015"/>
    </source>
</evidence>
<dbReference type="InterPro" id="IPR036388">
    <property type="entry name" value="WH-like_DNA-bd_sf"/>
</dbReference>
<organism evidence="7 8">
    <name type="scientific">Herbihabitans rhizosphaerae</name>
    <dbReference type="NCBI Taxonomy" id="1872711"/>
    <lineage>
        <taxon>Bacteria</taxon>
        <taxon>Bacillati</taxon>
        <taxon>Actinomycetota</taxon>
        <taxon>Actinomycetes</taxon>
        <taxon>Pseudonocardiales</taxon>
        <taxon>Pseudonocardiaceae</taxon>
        <taxon>Herbihabitans</taxon>
    </lineage>
</organism>
<dbReference type="GO" id="GO:0006352">
    <property type="term" value="P:DNA-templated transcription initiation"/>
    <property type="evidence" value="ECO:0007669"/>
    <property type="project" value="InterPro"/>
</dbReference>
<feature type="domain" description="RNA polymerase sigma factor 70 region 4 type 2" evidence="6">
    <location>
        <begin position="37"/>
        <end position="88"/>
    </location>
</feature>
<dbReference type="NCBIfam" id="TIGR02937">
    <property type="entry name" value="sigma70-ECF"/>
    <property type="match status" value="1"/>
</dbReference>
<keyword evidence="2" id="KW-0805">Transcription regulation</keyword>
<dbReference type="Proteomes" id="UP000294257">
    <property type="component" value="Unassembled WGS sequence"/>
</dbReference>
<keyword evidence="5" id="KW-0804">Transcription</keyword>
<gene>
    <name evidence="7" type="ORF">EV193_101203</name>
</gene>
<keyword evidence="3" id="KW-0731">Sigma factor</keyword>
<sequence>MRGWGRGRGWWFRRERVTDEPAVSETTTHDSAEDRVVLLRALAKVPARQRTALILRYWEDLSLEDTARAMDCSVGTVKSQAARGLDKLRELVPPATSALYS</sequence>
<dbReference type="GO" id="GO:0016987">
    <property type="term" value="F:sigma factor activity"/>
    <property type="evidence" value="ECO:0007669"/>
    <property type="project" value="UniProtKB-KW"/>
</dbReference>
<evidence type="ECO:0000313" key="8">
    <source>
        <dbReference type="Proteomes" id="UP000294257"/>
    </source>
</evidence>
<comment type="caution">
    <text evidence="7">The sequence shown here is derived from an EMBL/GenBank/DDBJ whole genome shotgun (WGS) entry which is preliminary data.</text>
</comment>
<evidence type="ECO:0000256" key="5">
    <source>
        <dbReference type="ARBA" id="ARBA00023163"/>
    </source>
</evidence>
<evidence type="ECO:0000256" key="4">
    <source>
        <dbReference type="ARBA" id="ARBA00023125"/>
    </source>
</evidence>
<protein>
    <submittedName>
        <fullName evidence="7">RNA polymerase sigma factor (Sigma-70 family)</fullName>
    </submittedName>
</protein>
<dbReference type="GO" id="GO:0003677">
    <property type="term" value="F:DNA binding"/>
    <property type="evidence" value="ECO:0007669"/>
    <property type="project" value="UniProtKB-KW"/>
</dbReference>
<evidence type="ECO:0000313" key="7">
    <source>
        <dbReference type="EMBL" id="RZS44328.1"/>
    </source>
</evidence>
<keyword evidence="8" id="KW-1185">Reference proteome</keyword>
<dbReference type="Pfam" id="PF08281">
    <property type="entry name" value="Sigma70_r4_2"/>
    <property type="match status" value="1"/>
</dbReference>
<proteinExistence type="inferred from homology"/>
<dbReference type="InterPro" id="IPR039425">
    <property type="entry name" value="RNA_pol_sigma-70-like"/>
</dbReference>
<dbReference type="AlphaFoldDB" id="A0A4Q7L3X8"/>
<evidence type="ECO:0000256" key="1">
    <source>
        <dbReference type="ARBA" id="ARBA00010641"/>
    </source>
</evidence>
<keyword evidence="4" id="KW-0238">DNA-binding</keyword>
<dbReference type="Gene3D" id="1.10.10.10">
    <property type="entry name" value="Winged helix-like DNA-binding domain superfamily/Winged helix DNA-binding domain"/>
    <property type="match status" value="1"/>
</dbReference>
<name>A0A4Q7L3X8_9PSEU</name>
<dbReference type="InterPro" id="IPR014284">
    <property type="entry name" value="RNA_pol_sigma-70_dom"/>
</dbReference>
<comment type="similarity">
    <text evidence="1">Belongs to the sigma-70 factor family. ECF subfamily.</text>
</comment>
<dbReference type="InterPro" id="IPR013324">
    <property type="entry name" value="RNA_pol_sigma_r3/r4-like"/>
</dbReference>
<dbReference type="PANTHER" id="PTHR43133">
    <property type="entry name" value="RNA POLYMERASE ECF-TYPE SIGMA FACTO"/>
    <property type="match status" value="1"/>
</dbReference>
<dbReference type="PANTHER" id="PTHR43133:SF50">
    <property type="entry name" value="ECF RNA POLYMERASE SIGMA FACTOR SIGM"/>
    <property type="match status" value="1"/>
</dbReference>